<dbReference type="RefSeq" id="WP_369752766.1">
    <property type="nucleotide sequence ID" value="NZ_CP165625.1"/>
</dbReference>
<dbReference type="PANTHER" id="PTHR42852">
    <property type="entry name" value="THIOL:DISULFIDE INTERCHANGE PROTEIN DSBE"/>
    <property type="match status" value="1"/>
</dbReference>
<dbReference type="SUPFAM" id="SSF52833">
    <property type="entry name" value="Thioredoxin-like"/>
    <property type="match status" value="1"/>
</dbReference>
<evidence type="ECO:0000259" key="6">
    <source>
        <dbReference type="PROSITE" id="PS51352"/>
    </source>
</evidence>
<gene>
    <name evidence="7" type="ORF">AB3G34_13745</name>
</gene>
<dbReference type="InterPro" id="IPR036249">
    <property type="entry name" value="Thioredoxin-like_sf"/>
</dbReference>
<comment type="subcellular location">
    <subcellularLocation>
        <location evidence="1">Cell envelope</location>
    </subcellularLocation>
</comment>
<keyword evidence="5" id="KW-1133">Transmembrane helix</keyword>
<reference evidence="7" key="1">
    <citation type="submission" date="2024-07" db="EMBL/GenBank/DDBJ databases">
        <authorList>
            <person name="Biller S.J."/>
        </authorList>
    </citation>
    <scope>NUCLEOTIDE SEQUENCE</scope>
    <source>
        <strain evidence="7">WC2409</strain>
    </source>
</reference>
<dbReference type="InterPro" id="IPR000866">
    <property type="entry name" value="AhpC/TSA"/>
</dbReference>
<dbReference type="GO" id="GO:0016209">
    <property type="term" value="F:antioxidant activity"/>
    <property type="evidence" value="ECO:0007669"/>
    <property type="project" value="InterPro"/>
</dbReference>
<dbReference type="GO" id="GO:0017004">
    <property type="term" value="P:cytochrome complex assembly"/>
    <property type="evidence" value="ECO:0007669"/>
    <property type="project" value="UniProtKB-KW"/>
</dbReference>
<evidence type="ECO:0000256" key="3">
    <source>
        <dbReference type="ARBA" id="ARBA00023157"/>
    </source>
</evidence>
<accession>A0AB39W1J5</accession>
<keyword evidence="3" id="KW-1015">Disulfide bond</keyword>
<evidence type="ECO:0000313" key="7">
    <source>
        <dbReference type="EMBL" id="XDU94943.1"/>
    </source>
</evidence>
<dbReference type="AlphaFoldDB" id="A0AB39W1J5"/>
<dbReference type="PANTHER" id="PTHR42852:SF6">
    <property type="entry name" value="THIOL:DISULFIDE INTERCHANGE PROTEIN DSBE"/>
    <property type="match status" value="1"/>
</dbReference>
<dbReference type="Gene3D" id="3.40.30.10">
    <property type="entry name" value="Glutaredoxin"/>
    <property type="match status" value="1"/>
</dbReference>
<dbReference type="InterPro" id="IPR050553">
    <property type="entry name" value="Thioredoxin_ResA/DsbE_sf"/>
</dbReference>
<dbReference type="PROSITE" id="PS51352">
    <property type="entry name" value="THIOREDOXIN_2"/>
    <property type="match status" value="1"/>
</dbReference>
<name>A0AB39W1J5_9FLAO</name>
<proteinExistence type="predicted"/>
<keyword evidence="5" id="KW-0812">Transmembrane</keyword>
<dbReference type="Pfam" id="PF00578">
    <property type="entry name" value="AhpC-TSA"/>
    <property type="match status" value="1"/>
</dbReference>
<keyword evidence="5" id="KW-0472">Membrane</keyword>
<evidence type="ECO:0000256" key="5">
    <source>
        <dbReference type="SAM" id="Phobius"/>
    </source>
</evidence>
<dbReference type="GO" id="GO:0016491">
    <property type="term" value="F:oxidoreductase activity"/>
    <property type="evidence" value="ECO:0007669"/>
    <property type="project" value="InterPro"/>
</dbReference>
<feature type="transmembrane region" description="Helical" evidence="5">
    <location>
        <begin position="7"/>
        <end position="25"/>
    </location>
</feature>
<evidence type="ECO:0000256" key="1">
    <source>
        <dbReference type="ARBA" id="ARBA00004196"/>
    </source>
</evidence>
<keyword evidence="4" id="KW-0676">Redox-active center</keyword>
<evidence type="ECO:0000256" key="4">
    <source>
        <dbReference type="ARBA" id="ARBA00023284"/>
    </source>
</evidence>
<organism evidence="7">
    <name type="scientific">Flavobacterium sp. WC2409</name>
    <dbReference type="NCBI Taxonomy" id="3234139"/>
    <lineage>
        <taxon>Bacteria</taxon>
        <taxon>Pseudomonadati</taxon>
        <taxon>Bacteroidota</taxon>
        <taxon>Flavobacteriia</taxon>
        <taxon>Flavobacteriales</taxon>
        <taxon>Flavobacteriaceae</taxon>
        <taxon>Flavobacterium</taxon>
    </lineage>
</organism>
<dbReference type="EMBL" id="CP165625">
    <property type="protein sequence ID" value="XDU94943.1"/>
    <property type="molecule type" value="Genomic_DNA"/>
</dbReference>
<protein>
    <submittedName>
        <fullName evidence="7">TlpA family protein disulfide reductase</fullName>
    </submittedName>
</protein>
<feature type="domain" description="Thioredoxin" evidence="6">
    <location>
        <begin position="35"/>
        <end position="172"/>
    </location>
</feature>
<keyword evidence="2" id="KW-0201">Cytochrome c-type biogenesis</keyword>
<dbReference type="GO" id="GO:0030313">
    <property type="term" value="C:cell envelope"/>
    <property type="evidence" value="ECO:0007669"/>
    <property type="project" value="UniProtKB-SubCell"/>
</dbReference>
<evidence type="ECO:0000256" key="2">
    <source>
        <dbReference type="ARBA" id="ARBA00022748"/>
    </source>
</evidence>
<sequence>MKKVLKISIPILILVLITFMGYKVITKITHKREVAEHIKTIPPFSYPSIYGKLFTNKDLKDNTPTLFIYFNSECEHCQSEASQIQENITNFKNFQLVFVSFEEKNKIIAFAKKYKLDSYDNITFLLDKQVTFSTTFDVNSLPTIILYNKNRDLIEKIKGQTKVETILKKLKQ</sequence>
<dbReference type="InterPro" id="IPR013766">
    <property type="entry name" value="Thioredoxin_domain"/>
</dbReference>